<dbReference type="EMBL" id="CAVLEF010000007">
    <property type="protein sequence ID" value="CAK1545420.1"/>
    <property type="molecule type" value="Genomic_DNA"/>
</dbReference>
<comment type="caution">
    <text evidence="1">The sequence shown here is derived from an EMBL/GenBank/DDBJ whole genome shotgun (WGS) entry which is preliminary data.</text>
</comment>
<name>A0AAV1J7S7_9NEOP</name>
<proteinExistence type="predicted"/>
<accession>A0AAV1J7S7</accession>
<organism evidence="1 2">
    <name type="scientific">Leptosia nina</name>
    <dbReference type="NCBI Taxonomy" id="320188"/>
    <lineage>
        <taxon>Eukaryota</taxon>
        <taxon>Metazoa</taxon>
        <taxon>Ecdysozoa</taxon>
        <taxon>Arthropoda</taxon>
        <taxon>Hexapoda</taxon>
        <taxon>Insecta</taxon>
        <taxon>Pterygota</taxon>
        <taxon>Neoptera</taxon>
        <taxon>Endopterygota</taxon>
        <taxon>Lepidoptera</taxon>
        <taxon>Glossata</taxon>
        <taxon>Ditrysia</taxon>
        <taxon>Papilionoidea</taxon>
        <taxon>Pieridae</taxon>
        <taxon>Pierinae</taxon>
        <taxon>Leptosia</taxon>
    </lineage>
</organism>
<dbReference type="AlphaFoldDB" id="A0AAV1J7S7"/>
<evidence type="ECO:0000313" key="2">
    <source>
        <dbReference type="Proteomes" id="UP001497472"/>
    </source>
</evidence>
<reference evidence="1 2" key="1">
    <citation type="submission" date="2023-11" db="EMBL/GenBank/DDBJ databases">
        <authorList>
            <person name="Okamura Y."/>
        </authorList>
    </citation>
    <scope>NUCLEOTIDE SEQUENCE [LARGE SCALE GENOMIC DNA]</scope>
</reference>
<protein>
    <submittedName>
        <fullName evidence="1">Uncharacterized protein</fullName>
    </submittedName>
</protein>
<gene>
    <name evidence="1" type="ORF">LNINA_LOCUS5077</name>
</gene>
<keyword evidence="2" id="KW-1185">Reference proteome</keyword>
<dbReference type="Proteomes" id="UP001497472">
    <property type="component" value="Unassembled WGS sequence"/>
</dbReference>
<sequence>MNGSNKTSVFTSDADSFDQITAHIKRVLSDLQKVVDSINQMRVEASHMECDLMLVLNASSWENVASFIGHAPQQFIGYDMKSEE</sequence>
<evidence type="ECO:0000313" key="1">
    <source>
        <dbReference type="EMBL" id="CAK1545420.1"/>
    </source>
</evidence>